<dbReference type="EMBL" id="CAJVQB010010715">
    <property type="protein sequence ID" value="CAG8742238.1"/>
    <property type="molecule type" value="Genomic_DNA"/>
</dbReference>
<sequence>MCKKWIYWNNLSSVNNYIELYNILICIEPFKYPHTSDHIHNTIISKITFLDLINKVKVAVTNSALQKIKPYIKRYKKLSSFFNSPKQNKKLEEVQHQLLLRYEDSECLKELKDSIKHVIFKLSLETSKEAQDIKKCVLKYWK</sequence>
<organism evidence="1 2">
    <name type="scientific">Gigaspora margarita</name>
    <dbReference type="NCBI Taxonomy" id="4874"/>
    <lineage>
        <taxon>Eukaryota</taxon>
        <taxon>Fungi</taxon>
        <taxon>Fungi incertae sedis</taxon>
        <taxon>Mucoromycota</taxon>
        <taxon>Glomeromycotina</taxon>
        <taxon>Glomeromycetes</taxon>
        <taxon>Diversisporales</taxon>
        <taxon>Gigasporaceae</taxon>
        <taxon>Gigaspora</taxon>
    </lineage>
</organism>
<gene>
    <name evidence="1" type="ORF">GMARGA_LOCUS15512</name>
</gene>
<accession>A0ABN7V9X8</accession>
<reference evidence="1 2" key="1">
    <citation type="submission" date="2021-06" db="EMBL/GenBank/DDBJ databases">
        <authorList>
            <person name="Kallberg Y."/>
            <person name="Tangrot J."/>
            <person name="Rosling A."/>
        </authorList>
    </citation>
    <scope>NUCLEOTIDE SEQUENCE [LARGE SCALE GENOMIC DNA]</scope>
    <source>
        <strain evidence="1 2">120-4 pot B 10/14</strain>
    </source>
</reference>
<proteinExistence type="predicted"/>
<comment type="caution">
    <text evidence="1">The sequence shown here is derived from an EMBL/GenBank/DDBJ whole genome shotgun (WGS) entry which is preliminary data.</text>
</comment>
<evidence type="ECO:0000313" key="1">
    <source>
        <dbReference type="EMBL" id="CAG8742238.1"/>
    </source>
</evidence>
<protein>
    <submittedName>
        <fullName evidence="1">12841_t:CDS:1</fullName>
    </submittedName>
</protein>
<dbReference type="Proteomes" id="UP000789901">
    <property type="component" value="Unassembled WGS sequence"/>
</dbReference>
<name>A0ABN7V9X8_GIGMA</name>
<evidence type="ECO:0000313" key="2">
    <source>
        <dbReference type="Proteomes" id="UP000789901"/>
    </source>
</evidence>
<keyword evidence="2" id="KW-1185">Reference proteome</keyword>